<protein>
    <recommendedName>
        <fullName evidence="3">vitamin-K-epoxide reductase (warfarin-sensitive)</fullName>
        <ecNumber evidence="3">1.17.4.4</ecNumber>
    </recommendedName>
</protein>
<dbReference type="GO" id="GO:0047057">
    <property type="term" value="F:vitamin-K-epoxide reductase (warfarin-sensitive) activity"/>
    <property type="evidence" value="ECO:0007669"/>
    <property type="project" value="UniProtKB-EC"/>
</dbReference>
<dbReference type="GO" id="GO:0005789">
    <property type="term" value="C:endoplasmic reticulum membrane"/>
    <property type="evidence" value="ECO:0007669"/>
    <property type="project" value="UniProtKB-SubCell"/>
</dbReference>
<reference evidence="12" key="2">
    <citation type="submission" date="2025-09" db="UniProtKB">
        <authorList>
            <consortium name="Ensembl"/>
        </authorList>
    </citation>
    <scope>IDENTIFICATION</scope>
</reference>
<evidence type="ECO:0000313" key="12">
    <source>
        <dbReference type="Ensembl" id="ENSCPVP00000009202.1"/>
    </source>
</evidence>
<dbReference type="Ensembl" id="ENSCPVT00000009603.2">
    <property type="protein sequence ID" value="ENSCPVP00000009202.1"/>
    <property type="gene ID" value="ENSCPVG00000006748.2"/>
</dbReference>
<accession>A0A8C3MP33</accession>
<organism evidence="12 13">
    <name type="scientific">Geospiza parvula</name>
    <name type="common">Small tree-finch</name>
    <name type="synonym">Camarhynchus parvulus</name>
    <dbReference type="NCBI Taxonomy" id="87175"/>
    <lineage>
        <taxon>Eukaryota</taxon>
        <taxon>Metazoa</taxon>
        <taxon>Chordata</taxon>
        <taxon>Craniata</taxon>
        <taxon>Vertebrata</taxon>
        <taxon>Euteleostomi</taxon>
        <taxon>Archelosauria</taxon>
        <taxon>Archosauria</taxon>
        <taxon>Dinosauria</taxon>
        <taxon>Saurischia</taxon>
        <taxon>Theropoda</taxon>
        <taxon>Coelurosauria</taxon>
        <taxon>Aves</taxon>
        <taxon>Neognathae</taxon>
        <taxon>Neoaves</taxon>
        <taxon>Telluraves</taxon>
        <taxon>Australaves</taxon>
        <taxon>Passeriformes</taxon>
        <taxon>Thraupidae</taxon>
        <taxon>Camarhynchus</taxon>
    </lineage>
</organism>
<evidence type="ECO:0000256" key="3">
    <source>
        <dbReference type="ARBA" id="ARBA00012278"/>
    </source>
</evidence>
<dbReference type="PANTHER" id="PTHR14519:SF8">
    <property type="entry name" value="VITAMIN K EPOXIDE REDUCTASE COMPLEX SUBUNIT 1"/>
    <property type="match status" value="1"/>
</dbReference>
<evidence type="ECO:0000256" key="1">
    <source>
        <dbReference type="ARBA" id="ARBA00004477"/>
    </source>
</evidence>
<evidence type="ECO:0000256" key="4">
    <source>
        <dbReference type="ARBA" id="ARBA00022692"/>
    </source>
</evidence>
<dbReference type="Gene3D" id="1.20.1440.130">
    <property type="entry name" value="VKOR domain"/>
    <property type="match status" value="1"/>
</dbReference>
<evidence type="ECO:0000256" key="9">
    <source>
        <dbReference type="ARBA" id="ARBA00023136"/>
    </source>
</evidence>
<keyword evidence="4" id="KW-0812">Transmembrane</keyword>
<dbReference type="GO" id="GO:0042373">
    <property type="term" value="P:vitamin K metabolic process"/>
    <property type="evidence" value="ECO:0007669"/>
    <property type="project" value="InterPro"/>
</dbReference>
<proteinExistence type="inferred from homology"/>
<evidence type="ECO:0000313" key="13">
    <source>
        <dbReference type="Proteomes" id="UP000694382"/>
    </source>
</evidence>
<evidence type="ECO:0000256" key="7">
    <source>
        <dbReference type="ARBA" id="ARBA00022989"/>
    </source>
</evidence>
<sequence length="79" mass="8426">MAEGLRVVLCVAGAALSVYALHVEHQAAKDPSYRAACDLGPSVSCTRVFSSRRGFCLLPQGACPRHAHILVWGRGLSFS</sequence>
<evidence type="ECO:0000256" key="5">
    <source>
        <dbReference type="ARBA" id="ARBA00022719"/>
    </source>
</evidence>
<evidence type="ECO:0000256" key="6">
    <source>
        <dbReference type="ARBA" id="ARBA00022824"/>
    </source>
</evidence>
<dbReference type="InterPro" id="IPR012932">
    <property type="entry name" value="VKOR"/>
</dbReference>
<name>A0A8C3MP33_GEOPR</name>
<dbReference type="AlphaFoldDB" id="A0A8C3MP33"/>
<keyword evidence="11" id="KW-0676">Redox-active center</keyword>
<evidence type="ECO:0000256" key="11">
    <source>
        <dbReference type="ARBA" id="ARBA00023284"/>
    </source>
</evidence>
<dbReference type="Pfam" id="PF07884">
    <property type="entry name" value="VKOR"/>
    <property type="match status" value="1"/>
</dbReference>
<dbReference type="GO" id="GO:0007596">
    <property type="term" value="P:blood coagulation"/>
    <property type="evidence" value="ECO:0007669"/>
    <property type="project" value="TreeGrafter"/>
</dbReference>
<keyword evidence="9" id="KW-0472">Membrane</keyword>
<dbReference type="InterPro" id="IPR038354">
    <property type="entry name" value="VKOR_sf"/>
</dbReference>
<dbReference type="PANTHER" id="PTHR14519">
    <property type="entry name" value="VITAMIN K EPOXIDE REDUCTASE COMPLEX, SUBUNIT 1"/>
    <property type="match status" value="1"/>
</dbReference>
<dbReference type="EC" id="1.17.4.4" evidence="3"/>
<keyword evidence="7" id="KW-1133">Transmembrane helix</keyword>
<dbReference type="GO" id="GO:0048038">
    <property type="term" value="F:quinone binding"/>
    <property type="evidence" value="ECO:0007669"/>
    <property type="project" value="UniProtKB-KW"/>
</dbReference>
<comment type="similarity">
    <text evidence="2">Belongs to the VKOR family.</text>
</comment>
<keyword evidence="10" id="KW-1015">Disulfide bond</keyword>
<evidence type="ECO:0000256" key="2">
    <source>
        <dbReference type="ARBA" id="ARBA00006214"/>
    </source>
</evidence>
<keyword evidence="8" id="KW-0560">Oxidoreductase</keyword>
<reference evidence="12" key="1">
    <citation type="submission" date="2025-08" db="UniProtKB">
        <authorList>
            <consortium name="Ensembl"/>
        </authorList>
    </citation>
    <scope>IDENTIFICATION</scope>
</reference>
<dbReference type="Proteomes" id="UP000694382">
    <property type="component" value="Unassembled WGS sequence"/>
</dbReference>
<keyword evidence="6" id="KW-0256">Endoplasmic reticulum</keyword>
<evidence type="ECO:0000256" key="8">
    <source>
        <dbReference type="ARBA" id="ARBA00023002"/>
    </source>
</evidence>
<keyword evidence="5" id="KW-0874">Quinone</keyword>
<keyword evidence="13" id="KW-1185">Reference proteome</keyword>
<comment type="subcellular location">
    <subcellularLocation>
        <location evidence="1">Endoplasmic reticulum membrane</location>
        <topology evidence="1">Multi-pass membrane protein</topology>
    </subcellularLocation>
</comment>
<dbReference type="InterPro" id="IPR042406">
    <property type="entry name" value="VKORC1/VKORC1L1"/>
</dbReference>
<evidence type="ECO:0000256" key="10">
    <source>
        <dbReference type="ARBA" id="ARBA00023157"/>
    </source>
</evidence>